<feature type="transmembrane region" description="Helical" evidence="1">
    <location>
        <begin position="585"/>
        <end position="606"/>
    </location>
</feature>
<dbReference type="AlphaFoldDB" id="A0A1A8XEF5"/>
<keyword evidence="1" id="KW-0472">Membrane</keyword>
<dbReference type="STRING" id="1860102.ACCAA_1070006"/>
<organism evidence="2 3">
    <name type="scientific">Candidatus Accumulibacter aalborgensis</name>
    <dbReference type="NCBI Taxonomy" id="1860102"/>
    <lineage>
        <taxon>Bacteria</taxon>
        <taxon>Pseudomonadati</taxon>
        <taxon>Pseudomonadota</taxon>
        <taxon>Betaproteobacteria</taxon>
        <taxon>Candidatus Accumulibacter</taxon>
    </lineage>
</organism>
<reference evidence="2 3" key="1">
    <citation type="submission" date="2016-06" db="EMBL/GenBank/DDBJ databases">
        <authorList>
            <person name="Kjaerup R.B."/>
            <person name="Dalgaard T.S."/>
            <person name="Juul-Madsen H.R."/>
        </authorList>
    </citation>
    <scope>NUCLEOTIDE SEQUENCE [LARGE SCALE GENOMIC DNA]</scope>
    <source>
        <strain evidence="2">3</strain>
    </source>
</reference>
<feature type="transmembrane region" description="Helical" evidence="1">
    <location>
        <begin position="612"/>
        <end position="632"/>
    </location>
</feature>
<feature type="transmembrane region" description="Helical" evidence="1">
    <location>
        <begin position="364"/>
        <end position="381"/>
    </location>
</feature>
<feature type="transmembrane region" description="Helical" evidence="1">
    <location>
        <begin position="318"/>
        <end position="335"/>
    </location>
</feature>
<feature type="transmembrane region" description="Helical" evidence="1">
    <location>
        <begin position="21"/>
        <end position="46"/>
    </location>
</feature>
<accession>A0A1A8XEF5</accession>
<sequence length="636" mass="70265">MSDASERPACGGFTRWSRLACYLTIQLAVGLLLVGAGVIFAGSMVIHAQQDRSDFLQVFFPVGDQYNEENSQRSASFENPESRLEFPMPRGLVDRVRIDPSNGAILTLLRGIEVKRLFGTETYETKDLLEYSTPIQMIGGFEASPGGLLVRSTGNDPAFELDLRRSPLLSQAVNFLVVNTILSFLLFVFLDKSWRRGVLAAMARLHFVLVPLAVALGISLLFYPGFMSHDSLHALRSAREGVTESEWPPMVSYVWRAVDLVSANPAAMHFSQVFLLLFSIYFIVLSFTRRAVGAGVFMVLYLGIPVILGTVGVIWKDVLMAGFFLAGFAVVVVMSRLGHGSGFIPLFALAICLIYVAVCSRHNAITAAVPILFYLSLVACSRLKPRGAWFGYGVLFLCSALTGGLFLAKTVLDKYSLPGLEKMRDHTSTFIGTVRVFDIAGASLCTGANLFGEMAPEWSVVDIGKLYDPRHTNLSRGLWDRVGSDRRIDRTWLNVAAQHPLCFLHHKLQLSKYLVGANEGDQFLITHPSIDENEYGYVLPASSLRDAVVTYVVEASQVVLLRPWFIYMLAIGALFYMCRVRALTVGSLTLFLSGGFYFGGLVVFGNAADARLLFYTTTALSIFVFIAVMKFIERLR</sequence>
<evidence type="ECO:0000256" key="1">
    <source>
        <dbReference type="SAM" id="Phobius"/>
    </source>
</evidence>
<feature type="transmembrane region" description="Helical" evidence="1">
    <location>
        <begin position="168"/>
        <end position="190"/>
    </location>
</feature>
<feature type="transmembrane region" description="Helical" evidence="1">
    <location>
        <begin position="291"/>
        <end position="312"/>
    </location>
</feature>
<evidence type="ECO:0000313" key="3">
    <source>
        <dbReference type="Proteomes" id="UP000199169"/>
    </source>
</evidence>
<feature type="transmembrane region" description="Helical" evidence="1">
    <location>
        <begin position="342"/>
        <end position="358"/>
    </location>
</feature>
<feature type="transmembrane region" description="Helical" evidence="1">
    <location>
        <begin position="559"/>
        <end position="578"/>
    </location>
</feature>
<name>A0A1A8XEF5_9PROT</name>
<feature type="transmembrane region" description="Helical" evidence="1">
    <location>
        <begin position="388"/>
        <end position="408"/>
    </location>
</feature>
<feature type="transmembrane region" description="Helical" evidence="1">
    <location>
        <begin position="266"/>
        <end position="284"/>
    </location>
</feature>
<proteinExistence type="predicted"/>
<dbReference type="Proteomes" id="UP000199169">
    <property type="component" value="Unassembled WGS sequence"/>
</dbReference>
<keyword evidence="3" id="KW-1185">Reference proteome</keyword>
<protein>
    <recommendedName>
        <fullName evidence="4">Transmembrane protein</fullName>
    </recommendedName>
</protein>
<gene>
    <name evidence="2" type="ORF">ACCAA_1070006</name>
</gene>
<dbReference type="EMBL" id="FLQX01000010">
    <property type="protein sequence ID" value="SBT03569.1"/>
    <property type="molecule type" value="Genomic_DNA"/>
</dbReference>
<keyword evidence="1" id="KW-0812">Transmembrane</keyword>
<evidence type="ECO:0000313" key="2">
    <source>
        <dbReference type="EMBL" id="SBT03569.1"/>
    </source>
</evidence>
<feature type="transmembrane region" description="Helical" evidence="1">
    <location>
        <begin position="202"/>
        <end position="223"/>
    </location>
</feature>
<evidence type="ECO:0008006" key="4">
    <source>
        <dbReference type="Google" id="ProtNLM"/>
    </source>
</evidence>
<keyword evidence="1" id="KW-1133">Transmembrane helix</keyword>